<dbReference type="Proteomes" id="UP000545606">
    <property type="component" value="Unassembled WGS sequence"/>
</dbReference>
<keyword evidence="1" id="KW-0732">Signal</keyword>
<dbReference type="AlphaFoldDB" id="A0A838Y824"/>
<evidence type="ECO:0000313" key="3">
    <source>
        <dbReference type="Proteomes" id="UP000545606"/>
    </source>
</evidence>
<dbReference type="EMBL" id="JACERN010000039">
    <property type="protein sequence ID" value="MBA4710018.1"/>
    <property type="molecule type" value="Genomic_DNA"/>
</dbReference>
<sequence>MKALMVSLALLGMAGIAQAAESVVGVYKQGGYVATKLELKADHRFSFEILGSGIKGEASGLWEKADGGVTLTTDPFPPTFRLLEAKADGDHWVVEFVQPDGQPLPGKPSPRSSLGMSGLGAALIHNNGQVLTMGNGDIGPWQVSWQREGVLKQVVVANALNVFQAPTFIPAQPGLSRYRIAVDIASAYKIPFNKSLVSVSPGSVELVTPESGYKLNLSKETD</sequence>
<comment type="caution">
    <text evidence="2">The sequence shown here is derived from an EMBL/GenBank/DDBJ whole genome shotgun (WGS) entry which is preliminary data.</text>
</comment>
<feature type="chain" id="PRO_5032712371" evidence="1">
    <location>
        <begin position="20"/>
        <end position="222"/>
    </location>
</feature>
<protein>
    <submittedName>
        <fullName evidence="2">Uncharacterized protein</fullName>
    </submittedName>
</protein>
<gene>
    <name evidence="2" type="ORF">H2Z84_16725</name>
</gene>
<organism evidence="2 3">
    <name type="scientific">Aquitalea aquatica</name>
    <dbReference type="NCBI Taxonomy" id="3044273"/>
    <lineage>
        <taxon>Bacteria</taxon>
        <taxon>Pseudomonadati</taxon>
        <taxon>Pseudomonadota</taxon>
        <taxon>Betaproteobacteria</taxon>
        <taxon>Neisseriales</taxon>
        <taxon>Chromobacteriaceae</taxon>
        <taxon>Aquitalea</taxon>
    </lineage>
</organism>
<evidence type="ECO:0000256" key="1">
    <source>
        <dbReference type="SAM" id="SignalP"/>
    </source>
</evidence>
<name>A0A838Y824_9NEIS</name>
<keyword evidence="3" id="KW-1185">Reference proteome</keyword>
<reference evidence="2 3" key="1">
    <citation type="submission" date="2020-07" db="EMBL/GenBank/DDBJ databases">
        <title>Draft genome sequence of violacein-producing bacteria and related species.</title>
        <authorList>
            <person name="Wilson H.S."/>
            <person name="De Leon M.E."/>
        </authorList>
    </citation>
    <scope>NUCLEOTIDE SEQUENCE [LARGE SCALE GENOMIC DNA]</scope>
    <source>
        <strain evidence="2 3">HSC-21Su07</strain>
    </source>
</reference>
<dbReference type="RefSeq" id="WP_181836940.1">
    <property type="nucleotide sequence ID" value="NZ_JACERN010000039.1"/>
</dbReference>
<proteinExistence type="predicted"/>
<accession>A0A838Y824</accession>
<evidence type="ECO:0000313" key="2">
    <source>
        <dbReference type="EMBL" id="MBA4710018.1"/>
    </source>
</evidence>
<feature type="signal peptide" evidence="1">
    <location>
        <begin position="1"/>
        <end position="19"/>
    </location>
</feature>